<accession>A0A816RLH4</accession>
<sequence>MDSEIVYDFSPVFIIYKSGRIERLTGETIVQSSLTPHNGVVSKDVVYSPGDNLSVRIFLPEKAAKTGEKLPLLQCRWITGVHRSIPFRSLYDDSWTSLKWVFTHIAGCGPENW</sequence>
<evidence type="ECO:0000313" key="1">
    <source>
        <dbReference type="EMBL" id="CAF2074248.1"/>
    </source>
</evidence>
<gene>
    <name evidence="1" type="ORF">DARMORV10_C01P31620.1</name>
</gene>
<protein>
    <submittedName>
        <fullName evidence="1">(rape) hypothetical protein</fullName>
    </submittedName>
</protein>
<dbReference type="AlphaFoldDB" id="A0A816RLH4"/>
<reference evidence="1" key="1">
    <citation type="submission" date="2021-01" db="EMBL/GenBank/DDBJ databases">
        <authorList>
            <consortium name="Genoscope - CEA"/>
            <person name="William W."/>
        </authorList>
    </citation>
    <scope>NUCLEOTIDE SEQUENCE</scope>
</reference>
<organism evidence="1">
    <name type="scientific">Brassica napus</name>
    <name type="common">Rape</name>
    <dbReference type="NCBI Taxonomy" id="3708"/>
    <lineage>
        <taxon>Eukaryota</taxon>
        <taxon>Viridiplantae</taxon>
        <taxon>Streptophyta</taxon>
        <taxon>Embryophyta</taxon>
        <taxon>Tracheophyta</taxon>
        <taxon>Spermatophyta</taxon>
        <taxon>Magnoliopsida</taxon>
        <taxon>eudicotyledons</taxon>
        <taxon>Gunneridae</taxon>
        <taxon>Pentapetalae</taxon>
        <taxon>rosids</taxon>
        <taxon>malvids</taxon>
        <taxon>Brassicales</taxon>
        <taxon>Brassicaceae</taxon>
        <taxon>Brassiceae</taxon>
        <taxon>Brassica</taxon>
    </lineage>
</organism>
<dbReference type="Gene3D" id="3.40.50.1820">
    <property type="entry name" value="alpha/beta hydrolase"/>
    <property type="match status" value="1"/>
</dbReference>
<proteinExistence type="predicted"/>
<dbReference type="InterPro" id="IPR029058">
    <property type="entry name" value="AB_hydrolase_fold"/>
</dbReference>
<dbReference type="SUPFAM" id="SSF53474">
    <property type="entry name" value="alpha/beta-Hydrolases"/>
    <property type="match status" value="1"/>
</dbReference>
<dbReference type="Proteomes" id="UP001295469">
    <property type="component" value="Chromosome C01"/>
</dbReference>
<feature type="non-terminal residue" evidence="1">
    <location>
        <position position="113"/>
    </location>
</feature>
<dbReference type="EMBL" id="HG994365">
    <property type="protein sequence ID" value="CAF2074248.1"/>
    <property type="molecule type" value="Genomic_DNA"/>
</dbReference>
<name>A0A816RLH4_BRANA</name>